<keyword evidence="1" id="KW-1133">Transmembrane helix</keyword>
<gene>
    <name evidence="2" type="ORF">HMPREF0388_0869</name>
</gene>
<reference evidence="2 3" key="1">
    <citation type="submission" date="2010-12" db="EMBL/GenBank/DDBJ databases">
        <authorList>
            <person name="Muzny D."/>
            <person name="Qin X."/>
            <person name="Deng J."/>
            <person name="Jiang H."/>
            <person name="Liu Y."/>
            <person name="Qu J."/>
            <person name="Song X.-Z."/>
            <person name="Zhang L."/>
            <person name="Thornton R."/>
            <person name="Coyle M."/>
            <person name="Francisco L."/>
            <person name="Jackson L."/>
            <person name="Javaid M."/>
            <person name="Korchina V."/>
            <person name="Kovar C."/>
            <person name="Mata R."/>
            <person name="Mathew T."/>
            <person name="Ngo R."/>
            <person name="Nguyen L."/>
            <person name="Nguyen N."/>
            <person name="Okwuonu G."/>
            <person name="Ongeri F."/>
            <person name="Pham C."/>
            <person name="Simmons D."/>
            <person name="Wilczek-Boney K."/>
            <person name="Hale W."/>
            <person name="Jakkamsetti A."/>
            <person name="Pham P."/>
            <person name="Ruth R."/>
            <person name="San Lucas F."/>
            <person name="Warren J."/>
            <person name="Zhang J."/>
            <person name="Zhao Z."/>
            <person name="Zhou C."/>
            <person name="Zhu D."/>
            <person name="Lee S."/>
            <person name="Bess C."/>
            <person name="Blankenburg K."/>
            <person name="Forbes L."/>
            <person name="Fu Q."/>
            <person name="Gubbala S."/>
            <person name="Hirani K."/>
            <person name="Jayaseelan J.C."/>
            <person name="Lara F."/>
            <person name="Munidasa M."/>
            <person name="Palculict T."/>
            <person name="Patil S."/>
            <person name="Pu L.-L."/>
            <person name="Saada N."/>
            <person name="Tang L."/>
            <person name="Weissenberger G."/>
            <person name="Zhu Y."/>
            <person name="Hemphill L."/>
            <person name="Shang Y."/>
            <person name="Youmans B."/>
            <person name="Ayvaz T."/>
            <person name="Ross M."/>
            <person name="Santibanez J."/>
            <person name="Aqrawi P."/>
            <person name="Gross S."/>
            <person name="Joshi V."/>
            <person name="Fowler G."/>
            <person name="Nazareth L."/>
            <person name="Reid J."/>
            <person name="Worley K."/>
            <person name="Petrosino J."/>
            <person name="Highlander S."/>
            <person name="Gibbs R."/>
        </authorList>
    </citation>
    <scope>NUCLEOTIDE SEQUENCE [LARGE SCALE GENOMIC DNA]</scope>
    <source>
        <strain evidence="2 3">ATCC 51333</strain>
    </source>
</reference>
<evidence type="ECO:0000313" key="3">
    <source>
        <dbReference type="Proteomes" id="UP000005573"/>
    </source>
</evidence>
<dbReference type="AlphaFoldDB" id="E6LYD2"/>
<dbReference type="HOGENOM" id="CLU_3236131_0_0_11"/>
<name>E6LYD2_9ACTO</name>
<sequence length="43" mass="4643">MNREEVNMENIGEILAGAGTLLIGIAAIIKAVKSDSCKKKKRK</sequence>
<feature type="transmembrane region" description="Helical" evidence="1">
    <location>
        <begin position="14"/>
        <end position="32"/>
    </location>
</feature>
<keyword evidence="1" id="KW-0472">Membrane</keyword>
<evidence type="ECO:0000313" key="2">
    <source>
        <dbReference type="EMBL" id="EFU80175.1"/>
    </source>
</evidence>
<proteinExistence type="predicted"/>
<dbReference type="Proteomes" id="UP000005573">
    <property type="component" value="Unassembled WGS sequence"/>
</dbReference>
<protein>
    <submittedName>
        <fullName evidence="2">Uncharacterized protein</fullName>
    </submittedName>
</protein>
<dbReference type="EMBL" id="AEPY01000007">
    <property type="protein sequence ID" value="EFU80175.1"/>
    <property type="molecule type" value="Genomic_DNA"/>
</dbReference>
<accession>E6LYD2</accession>
<comment type="caution">
    <text evidence="2">The sequence shown here is derived from an EMBL/GenBank/DDBJ whole genome shotgun (WGS) entry which is preliminary data.</text>
</comment>
<keyword evidence="1" id="KW-0812">Transmembrane</keyword>
<evidence type="ECO:0000256" key="1">
    <source>
        <dbReference type="SAM" id="Phobius"/>
    </source>
</evidence>
<organism evidence="2 3">
    <name type="scientific">Mobiluncus curtisii ATCC 51333</name>
    <dbReference type="NCBI Taxonomy" id="887326"/>
    <lineage>
        <taxon>Bacteria</taxon>
        <taxon>Bacillati</taxon>
        <taxon>Actinomycetota</taxon>
        <taxon>Actinomycetes</taxon>
        <taxon>Actinomycetales</taxon>
        <taxon>Actinomycetaceae</taxon>
        <taxon>Mobiluncus</taxon>
    </lineage>
</organism>